<dbReference type="EMBL" id="LT670844">
    <property type="protein sequence ID" value="SHK10759.1"/>
    <property type="molecule type" value="Genomic_DNA"/>
</dbReference>
<evidence type="ECO:0000313" key="1">
    <source>
        <dbReference type="EMBL" id="SHK10759.1"/>
    </source>
</evidence>
<dbReference type="Proteomes" id="UP000189935">
    <property type="component" value="Chromosome I"/>
</dbReference>
<evidence type="ECO:0000313" key="2">
    <source>
        <dbReference type="Proteomes" id="UP000189935"/>
    </source>
</evidence>
<accession>A0A1M6PRY5</accession>
<reference evidence="1 2" key="1">
    <citation type="submission" date="2016-11" db="EMBL/GenBank/DDBJ databases">
        <authorList>
            <person name="Jaros S."/>
            <person name="Januszkiewicz K."/>
            <person name="Wedrychowicz H."/>
        </authorList>
    </citation>
    <scope>NUCLEOTIDE SEQUENCE [LARGE SCALE GENOMIC DNA]</scope>
    <source>
        <strain evidence="1 2">GAS499</strain>
    </source>
</reference>
<proteinExistence type="predicted"/>
<organism evidence="1 2">
    <name type="scientific">Bradyrhizobium lablabi</name>
    <dbReference type="NCBI Taxonomy" id="722472"/>
    <lineage>
        <taxon>Bacteria</taxon>
        <taxon>Pseudomonadati</taxon>
        <taxon>Pseudomonadota</taxon>
        <taxon>Alphaproteobacteria</taxon>
        <taxon>Hyphomicrobiales</taxon>
        <taxon>Nitrobacteraceae</taxon>
        <taxon>Bradyrhizobium</taxon>
    </lineage>
</organism>
<protein>
    <submittedName>
        <fullName evidence="1">Uncharacterized protein</fullName>
    </submittedName>
</protein>
<name>A0A1M6PRY5_9BRAD</name>
<gene>
    <name evidence="1" type="ORF">SAMN05444159_2429</name>
</gene>
<dbReference type="AlphaFoldDB" id="A0A1M6PRY5"/>
<sequence length="66" mass="7334">MNVEPNCIACNVTRTLISVLPVKNRHEMRSFECPECGSLFRLVVRREPRSVADEVTGPCFAAAAIQ</sequence>